<feature type="compositionally biased region" description="Low complexity" evidence="1">
    <location>
        <begin position="1"/>
        <end position="20"/>
    </location>
</feature>
<dbReference type="InterPro" id="IPR032490">
    <property type="entry name" value="DUF5047"/>
</dbReference>
<feature type="compositionally biased region" description="Low complexity" evidence="1">
    <location>
        <begin position="42"/>
        <end position="77"/>
    </location>
</feature>
<name>A0A2A2D410_9ACTN</name>
<feature type="region of interest" description="Disordered" evidence="1">
    <location>
        <begin position="1"/>
        <end position="81"/>
    </location>
</feature>
<gene>
    <name evidence="3" type="ORF">CK936_25555</name>
</gene>
<dbReference type="AlphaFoldDB" id="A0A2A2D410"/>
<reference evidence="3 4" key="1">
    <citation type="submission" date="2017-08" db="EMBL/GenBank/DDBJ databases">
        <title>Genome sequence of Streptomyces albireticuli NRRL B-1670.</title>
        <authorList>
            <person name="Graham D.E."/>
            <person name="Mahan K.M."/>
            <person name="Klingeman D.M."/>
            <person name="Hettich R.L."/>
            <person name="Parry R.J."/>
            <person name="Spain J.C."/>
        </authorList>
    </citation>
    <scope>NUCLEOTIDE SEQUENCE [LARGE SCALE GENOMIC DNA]</scope>
    <source>
        <strain evidence="3 4">NRRL B-1670</strain>
    </source>
</reference>
<evidence type="ECO:0000313" key="4">
    <source>
        <dbReference type="Proteomes" id="UP000218944"/>
    </source>
</evidence>
<proteinExistence type="predicted"/>
<protein>
    <submittedName>
        <fullName evidence="3">DUF5047 domain-containing protein</fullName>
    </submittedName>
</protein>
<comment type="caution">
    <text evidence="3">The sequence shown here is derived from an EMBL/GenBank/DDBJ whole genome shotgun (WGS) entry which is preliminary data.</text>
</comment>
<evidence type="ECO:0000256" key="1">
    <source>
        <dbReference type="SAM" id="MobiDB-lite"/>
    </source>
</evidence>
<evidence type="ECO:0000313" key="3">
    <source>
        <dbReference type="EMBL" id="PAU46166.1"/>
    </source>
</evidence>
<dbReference type="EMBL" id="NSJV01000486">
    <property type="protein sequence ID" value="PAU46166.1"/>
    <property type="molecule type" value="Genomic_DNA"/>
</dbReference>
<feature type="compositionally biased region" description="Polar residues" evidence="1">
    <location>
        <begin position="24"/>
        <end position="35"/>
    </location>
</feature>
<organism evidence="3 4">
    <name type="scientific">Streptomyces albireticuli</name>
    <dbReference type="NCBI Taxonomy" id="1940"/>
    <lineage>
        <taxon>Bacteria</taxon>
        <taxon>Bacillati</taxon>
        <taxon>Actinomycetota</taxon>
        <taxon>Actinomycetes</taxon>
        <taxon>Kitasatosporales</taxon>
        <taxon>Streptomycetaceae</taxon>
        <taxon>Streptomyces</taxon>
    </lineage>
</organism>
<feature type="domain" description="DUF5047" evidence="2">
    <location>
        <begin position="122"/>
        <end position="249"/>
    </location>
</feature>
<dbReference type="Pfam" id="PF16466">
    <property type="entry name" value="DUF5047"/>
    <property type="match status" value="1"/>
</dbReference>
<evidence type="ECO:0000259" key="2">
    <source>
        <dbReference type="Pfam" id="PF16466"/>
    </source>
</evidence>
<sequence>MKRTSTSPSVRSLSRASSIRPTKTGASGPSLSPRSTCPPPSASRAPLAAPGRTSSPVSRRGRTSSTPTPRGRTFSSTGGSEGDVYSVSSRFLAAIAESGPLATEVVLFRTDGRVERLEHTGGSVTVDRGQAVRRTCSVTLADTALIPRTPTDRLSVYGATLRISRGVQYSDGSTELVPLGVFRVDSVAGDVDEGPVTISGKSLEAVVADDKFTAPYRASGTAVAAVTTLIQSSIPAASVINRATDAAIGPRTWDIEGDRWAAVAEIAAAIGAEVYADPDGDFVIAEFPDLLTTTPVWTIAAGEGGAYVSASRGMTADKVYNGVLARGENTETNVAPVSSLVVDNDPTSPTYWSGPFGHRPAFYTSSTLTTTGACTAAATLKLRAAAAPNASADISSLPNPALEPGDVIRVLYPDGTKELHQVQSFTVPLDVGGDFTIATISAKEDS</sequence>
<dbReference type="Proteomes" id="UP000218944">
    <property type="component" value="Unassembled WGS sequence"/>
</dbReference>
<accession>A0A2A2D410</accession>
<keyword evidence="4" id="KW-1185">Reference proteome</keyword>